<reference evidence="2" key="1">
    <citation type="submission" date="2020-11" db="EMBL/GenBank/DDBJ databases">
        <authorList>
            <person name="Tran Van P."/>
        </authorList>
    </citation>
    <scope>NUCLEOTIDE SEQUENCE</scope>
</reference>
<evidence type="ECO:0000313" key="1">
    <source>
        <dbReference type="EMBL" id="CAD7663953.1"/>
    </source>
</evidence>
<dbReference type="EMBL" id="CAJPVJ010035418">
    <property type="protein sequence ID" value="CAG2181090.1"/>
    <property type="molecule type" value="Genomic_DNA"/>
</dbReference>
<dbReference type="AlphaFoldDB" id="A0A7R9QZ83"/>
<evidence type="ECO:0000313" key="3">
    <source>
        <dbReference type="Proteomes" id="UP000728032"/>
    </source>
</evidence>
<dbReference type="EMBL" id="OC950243">
    <property type="protein sequence ID" value="CAD7663953.1"/>
    <property type="molecule type" value="Genomic_DNA"/>
</dbReference>
<dbReference type="EMBL" id="OC950306">
    <property type="protein sequence ID" value="CAD7663968.1"/>
    <property type="molecule type" value="Genomic_DNA"/>
</dbReference>
<gene>
    <name evidence="1" type="ORF">ONB1V03_LOCUS20511</name>
    <name evidence="2" type="ORF">ONB1V03_LOCUS20526</name>
</gene>
<evidence type="ECO:0000313" key="2">
    <source>
        <dbReference type="EMBL" id="CAD7663968.1"/>
    </source>
</evidence>
<name>A0A7R9QZ83_9ACAR</name>
<organism evidence="2">
    <name type="scientific">Oppiella nova</name>
    <dbReference type="NCBI Taxonomy" id="334625"/>
    <lineage>
        <taxon>Eukaryota</taxon>
        <taxon>Metazoa</taxon>
        <taxon>Ecdysozoa</taxon>
        <taxon>Arthropoda</taxon>
        <taxon>Chelicerata</taxon>
        <taxon>Arachnida</taxon>
        <taxon>Acari</taxon>
        <taxon>Acariformes</taxon>
        <taxon>Sarcoptiformes</taxon>
        <taxon>Oribatida</taxon>
        <taxon>Brachypylina</taxon>
        <taxon>Oppioidea</taxon>
        <taxon>Oppiidae</taxon>
        <taxon>Oppiella</taxon>
    </lineage>
</organism>
<dbReference type="Proteomes" id="UP000728032">
    <property type="component" value="Unassembled WGS sequence"/>
</dbReference>
<sequence>MSYQNPTIWLSLNLKILT</sequence>
<accession>A0A7R9QZ83</accession>
<proteinExistence type="predicted"/>
<keyword evidence="3" id="KW-1185">Reference proteome</keyword>
<dbReference type="EMBL" id="CAJPVJ010035481">
    <property type="protein sequence ID" value="CAG2181105.1"/>
    <property type="molecule type" value="Genomic_DNA"/>
</dbReference>
<protein>
    <submittedName>
        <fullName evidence="2">Uncharacterized protein</fullName>
    </submittedName>
</protein>